<dbReference type="Pfam" id="PF00010">
    <property type="entry name" value="HLH"/>
    <property type="match status" value="1"/>
</dbReference>
<reference evidence="3 4" key="1">
    <citation type="journal article" date="2012" name="Science">
        <title>The Paleozoic origin of enzymatic lignin decomposition reconstructed from 31 fungal genomes.</title>
        <authorList>
            <person name="Floudas D."/>
            <person name="Binder M."/>
            <person name="Riley R."/>
            <person name="Barry K."/>
            <person name="Blanchette R.A."/>
            <person name="Henrissat B."/>
            <person name="Martinez A.T."/>
            <person name="Otillar R."/>
            <person name="Spatafora J.W."/>
            <person name="Yadav J.S."/>
            <person name="Aerts A."/>
            <person name="Benoit I."/>
            <person name="Boyd A."/>
            <person name="Carlson A."/>
            <person name="Copeland A."/>
            <person name="Coutinho P.M."/>
            <person name="de Vries R.P."/>
            <person name="Ferreira P."/>
            <person name="Findley K."/>
            <person name="Foster B."/>
            <person name="Gaskell J."/>
            <person name="Glotzer D."/>
            <person name="Gorecki P."/>
            <person name="Heitman J."/>
            <person name="Hesse C."/>
            <person name="Hori C."/>
            <person name="Igarashi K."/>
            <person name="Jurgens J.A."/>
            <person name="Kallen N."/>
            <person name="Kersten P."/>
            <person name="Kohler A."/>
            <person name="Kuees U."/>
            <person name="Kumar T.K.A."/>
            <person name="Kuo A."/>
            <person name="LaButti K."/>
            <person name="Larrondo L.F."/>
            <person name="Lindquist E."/>
            <person name="Ling A."/>
            <person name="Lombard V."/>
            <person name="Lucas S."/>
            <person name="Lundell T."/>
            <person name="Martin R."/>
            <person name="McLaughlin D.J."/>
            <person name="Morgenstern I."/>
            <person name="Morin E."/>
            <person name="Murat C."/>
            <person name="Nagy L.G."/>
            <person name="Nolan M."/>
            <person name="Ohm R.A."/>
            <person name="Patyshakuliyeva A."/>
            <person name="Rokas A."/>
            <person name="Ruiz-Duenas F.J."/>
            <person name="Sabat G."/>
            <person name="Salamov A."/>
            <person name="Samejima M."/>
            <person name="Schmutz J."/>
            <person name="Slot J.C."/>
            <person name="St John F."/>
            <person name="Stenlid J."/>
            <person name="Sun H."/>
            <person name="Sun S."/>
            <person name="Syed K."/>
            <person name="Tsang A."/>
            <person name="Wiebenga A."/>
            <person name="Young D."/>
            <person name="Pisabarro A."/>
            <person name="Eastwood D.C."/>
            <person name="Martin F."/>
            <person name="Cullen D."/>
            <person name="Grigoriev I.V."/>
            <person name="Hibbett D.S."/>
        </authorList>
    </citation>
    <scope>NUCLEOTIDE SEQUENCE</scope>
    <source>
        <strain evidence="4">FP-58527</strain>
    </source>
</reference>
<protein>
    <recommendedName>
        <fullName evidence="2">BHLH domain-containing protein</fullName>
    </recommendedName>
</protein>
<dbReference type="InterPro" id="IPR011598">
    <property type="entry name" value="bHLH_dom"/>
</dbReference>
<dbReference type="OrthoDB" id="5778525at2759"/>
<keyword evidence="4" id="KW-1185">Reference proteome</keyword>
<dbReference type="InParanoid" id="S8FLD3"/>
<keyword evidence="1" id="KW-0175">Coiled coil</keyword>
<dbReference type="CDD" id="cd00083">
    <property type="entry name" value="bHLH_SF"/>
    <property type="match status" value="1"/>
</dbReference>
<dbReference type="Gene3D" id="4.10.280.10">
    <property type="entry name" value="Helix-loop-helix DNA-binding domain"/>
    <property type="match status" value="1"/>
</dbReference>
<gene>
    <name evidence="3" type="ORF">FOMPIDRAFT_44334</name>
</gene>
<dbReference type="EMBL" id="KE504159">
    <property type="protein sequence ID" value="EPS99114.1"/>
    <property type="molecule type" value="Genomic_DNA"/>
</dbReference>
<dbReference type="GO" id="GO:0046983">
    <property type="term" value="F:protein dimerization activity"/>
    <property type="evidence" value="ECO:0007669"/>
    <property type="project" value="InterPro"/>
</dbReference>
<evidence type="ECO:0000259" key="2">
    <source>
        <dbReference type="PROSITE" id="PS50888"/>
    </source>
</evidence>
<proteinExistence type="predicted"/>
<dbReference type="PROSITE" id="PS50888">
    <property type="entry name" value="BHLH"/>
    <property type="match status" value="1"/>
</dbReference>
<dbReference type="Proteomes" id="UP000015241">
    <property type="component" value="Unassembled WGS sequence"/>
</dbReference>
<accession>S8FLD3</accession>
<name>S8FLD3_FOMSC</name>
<dbReference type="AlphaFoldDB" id="S8FLD3"/>
<sequence length="94" mass="10743">MYGSADTSLAAIRLLRIEGEQRRRDDMREALRRLRNVLPMDTPKLTKVSLIASATTHIRYLELNQQQLHTKLKAAEAEVIRLRDVSEAIMLGIT</sequence>
<evidence type="ECO:0000313" key="4">
    <source>
        <dbReference type="Proteomes" id="UP000015241"/>
    </source>
</evidence>
<dbReference type="InterPro" id="IPR036638">
    <property type="entry name" value="HLH_DNA-bd_sf"/>
</dbReference>
<feature type="non-terminal residue" evidence="3">
    <location>
        <position position="94"/>
    </location>
</feature>
<dbReference type="HOGENOM" id="CLU_2391886_0_0_1"/>
<dbReference type="SUPFAM" id="SSF47459">
    <property type="entry name" value="HLH, helix-loop-helix DNA-binding domain"/>
    <property type="match status" value="1"/>
</dbReference>
<evidence type="ECO:0000256" key="1">
    <source>
        <dbReference type="SAM" id="Coils"/>
    </source>
</evidence>
<organism evidence="3 4">
    <name type="scientific">Fomitopsis schrenkii</name>
    <name type="common">Brown rot fungus</name>
    <dbReference type="NCBI Taxonomy" id="2126942"/>
    <lineage>
        <taxon>Eukaryota</taxon>
        <taxon>Fungi</taxon>
        <taxon>Dikarya</taxon>
        <taxon>Basidiomycota</taxon>
        <taxon>Agaricomycotina</taxon>
        <taxon>Agaricomycetes</taxon>
        <taxon>Polyporales</taxon>
        <taxon>Fomitopsis</taxon>
    </lineage>
</organism>
<feature type="coiled-coil region" evidence="1">
    <location>
        <begin position="17"/>
        <end position="78"/>
    </location>
</feature>
<dbReference type="STRING" id="743788.S8FLD3"/>
<feature type="domain" description="BHLH" evidence="2">
    <location>
        <begin position="11"/>
        <end position="61"/>
    </location>
</feature>
<evidence type="ECO:0000313" key="3">
    <source>
        <dbReference type="EMBL" id="EPS99114.1"/>
    </source>
</evidence>
<dbReference type="SMART" id="SM00353">
    <property type="entry name" value="HLH"/>
    <property type="match status" value="1"/>
</dbReference>